<dbReference type="PRINTS" id="PR00781">
    <property type="entry name" value="LIPOSIGPTASE"/>
</dbReference>
<evidence type="ECO:0000256" key="3">
    <source>
        <dbReference type="ARBA" id="ARBA00022670"/>
    </source>
</evidence>
<dbReference type="InterPro" id="IPR001872">
    <property type="entry name" value="Peptidase_A8"/>
</dbReference>
<dbReference type="RefSeq" id="WP_069988951.1">
    <property type="nucleotide sequence ID" value="NZ_JACOQK010000001.1"/>
</dbReference>
<evidence type="ECO:0000256" key="7">
    <source>
        <dbReference type="ARBA" id="ARBA00022989"/>
    </source>
</evidence>
<comment type="caution">
    <text evidence="9">Lacks conserved residue(s) required for the propagation of feature annotation.</text>
</comment>
<evidence type="ECO:0000256" key="6">
    <source>
        <dbReference type="ARBA" id="ARBA00022801"/>
    </source>
</evidence>
<dbReference type="PANTHER" id="PTHR33695">
    <property type="entry name" value="LIPOPROTEIN SIGNAL PEPTIDASE"/>
    <property type="match status" value="1"/>
</dbReference>
<protein>
    <recommendedName>
        <fullName evidence="9">Lipoprotein signal peptidase</fullName>
        <ecNumber evidence="9">3.4.23.36</ecNumber>
    </recommendedName>
    <alternativeName>
        <fullName evidence="9">Prolipoprotein signal peptidase</fullName>
    </alternativeName>
    <alternativeName>
        <fullName evidence="9">Signal peptidase II</fullName>
        <shortName evidence="9">SPase II</shortName>
    </alternativeName>
</protein>
<feature type="transmembrane region" description="Helical" evidence="9">
    <location>
        <begin position="62"/>
        <end position="80"/>
    </location>
</feature>
<dbReference type="EMBL" id="JACOQK010000001">
    <property type="protein sequence ID" value="MBC5787239.1"/>
    <property type="molecule type" value="Genomic_DNA"/>
</dbReference>
<evidence type="ECO:0000256" key="9">
    <source>
        <dbReference type="HAMAP-Rule" id="MF_00161"/>
    </source>
</evidence>
<comment type="catalytic activity">
    <reaction evidence="9 10">
        <text>Release of signal peptides from bacterial membrane prolipoproteins. Hydrolyzes -Xaa-Yaa-Zaa-|-(S,diacylglyceryl)Cys-, in which Xaa is hydrophobic (preferably Leu), and Yaa (Ala or Ser) and Zaa (Gly or Ala) have small, neutral side chains.</text>
        <dbReference type="EC" id="3.4.23.36"/>
    </reaction>
</comment>
<feature type="active site" evidence="9">
    <location>
        <position position="116"/>
    </location>
</feature>
<evidence type="ECO:0000313" key="13">
    <source>
        <dbReference type="Proteomes" id="UP000649151"/>
    </source>
</evidence>
<dbReference type="HAMAP" id="MF_00161">
    <property type="entry name" value="LspA"/>
    <property type="match status" value="1"/>
</dbReference>
<dbReference type="NCBIfam" id="TIGR00077">
    <property type="entry name" value="lspA"/>
    <property type="match status" value="1"/>
</dbReference>
<feature type="transmembrane region" description="Helical" evidence="9">
    <location>
        <begin position="129"/>
        <end position="151"/>
    </location>
</feature>
<evidence type="ECO:0000256" key="11">
    <source>
        <dbReference type="RuleBase" id="RU004181"/>
    </source>
</evidence>
<reference evidence="12 13" key="1">
    <citation type="submission" date="2020-08" db="EMBL/GenBank/DDBJ databases">
        <title>Genome public.</title>
        <authorList>
            <person name="Liu C."/>
            <person name="Sun Q."/>
        </authorList>
    </citation>
    <scope>NUCLEOTIDE SEQUENCE [LARGE SCALE GENOMIC DNA]</scope>
    <source>
        <strain evidence="12 13">NSJ-27</strain>
    </source>
</reference>
<keyword evidence="6 9" id="KW-0378">Hydrolase</keyword>
<comment type="caution">
    <text evidence="12">The sequence shown here is derived from an EMBL/GenBank/DDBJ whole genome shotgun (WGS) entry which is preliminary data.</text>
</comment>
<sequence>MKKIIFGVVTVLLVVLDQLFKFLVAQWLPMENDTTTIIPGVLNFTHIENDGAAFSAFAGQRWFIIILTVAIMAICLYFVFTNKIKSWFLHITGAMVVAGGLGNLIDRLFRGGLVFDYIDVNFAPFENFAVFNFADCLVVVGVILVIIGVFVEDYQENKKNKLSQQEGE</sequence>
<feature type="transmembrane region" description="Helical" evidence="9">
    <location>
        <begin position="87"/>
        <end position="109"/>
    </location>
</feature>
<name>A0ABR7IQ18_9CLOT</name>
<keyword evidence="2 9" id="KW-1003">Cell membrane</keyword>
<dbReference type="Pfam" id="PF01252">
    <property type="entry name" value="Peptidase_A8"/>
    <property type="match status" value="1"/>
</dbReference>
<comment type="function">
    <text evidence="9 10">This protein specifically catalyzes the removal of signal peptides from prolipoproteins.</text>
</comment>
<evidence type="ECO:0000256" key="4">
    <source>
        <dbReference type="ARBA" id="ARBA00022692"/>
    </source>
</evidence>
<keyword evidence="13" id="KW-1185">Reference proteome</keyword>
<feature type="active site" evidence="9">
    <location>
        <position position="135"/>
    </location>
</feature>
<keyword evidence="7 9" id="KW-1133">Transmembrane helix</keyword>
<evidence type="ECO:0000256" key="1">
    <source>
        <dbReference type="ARBA" id="ARBA00006139"/>
    </source>
</evidence>
<dbReference type="Proteomes" id="UP000649151">
    <property type="component" value="Unassembled WGS sequence"/>
</dbReference>
<comment type="pathway">
    <text evidence="9">Protein modification; lipoprotein biosynthesis (signal peptide cleavage).</text>
</comment>
<keyword evidence="4 9" id="KW-0812">Transmembrane</keyword>
<keyword evidence="5 9" id="KW-0064">Aspartyl protease</keyword>
<evidence type="ECO:0000256" key="8">
    <source>
        <dbReference type="ARBA" id="ARBA00023136"/>
    </source>
</evidence>
<dbReference type="PROSITE" id="PS00855">
    <property type="entry name" value="SPASE_II"/>
    <property type="match status" value="1"/>
</dbReference>
<organism evidence="12 13">
    <name type="scientific">Clostridium facile</name>
    <dbReference type="NCBI Taxonomy" id="2763035"/>
    <lineage>
        <taxon>Bacteria</taxon>
        <taxon>Bacillati</taxon>
        <taxon>Bacillota</taxon>
        <taxon>Clostridia</taxon>
        <taxon>Eubacteriales</taxon>
        <taxon>Clostridiaceae</taxon>
        <taxon>Clostridium</taxon>
    </lineage>
</organism>
<gene>
    <name evidence="9 12" type="primary">lspA</name>
    <name evidence="12" type="ORF">H8Z77_04255</name>
</gene>
<dbReference type="EC" id="3.4.23.36" evidence="9"/>
<comment type="subcellular location">
    <subcellularLocation>
        <location evidence="9">Cell membrane</location>
        <topology evidence="9">Multi-pass membrane protein</topology>
    </subcellularLocation>
</comment>
<keyword evidence="8 9" id="KW-0472">Membrane</keyword>
<proteinExistence type="inferred from homology"/>
<keyword evidence="3 9" id="KW-0645">Protease</keyword>
<accession>A0ABR7IQ18</accession>
<evidence type="ECO:0000256" key="10">
    <source>
        <dbReference type="RuleBase" id="RU000594"/>
    </source>
</evidence>
<comment type="similarity">
    <text evidence="1 9 11">Belongs to the peptidase A8 family.</text>
</comment>
<dbReference type="PANTHER" id="PTHR33695:SF1">
    <property type="entry name" value="LIPOPROTEIN SIGNAL PEPTIDASE"/>
    <property type="match status" value="1"/>
</dbReference>
<evidence type="ECO:0000313" key="12">
    <source>
        <dbReference type="EMBL" id="MBC5787239.1"/>
    </source>
</evidence>
<dbReference type="GO" id="GO:0004190">
    <property type="term" value="F:aspartic-type endopeptidase activity"/>
    <property type="evidence" value="ECO:0007669"/>
    <property type="project" value="UniProtKB-EC"/>
</dbReference>
<evidence type="ECO:0000256" key="5">
    <source>
        <dbReference type="ARBA" id="ARBA00022750"/>
    </source>
</evidence>
<evidence type="ECO:0000256" key="2">
    <source>
        <dbReference type="ARBA" id="ARBA00022475"/>
    </source>
</evidence>